<dbReference type="GO" id="GO:0003995">
    <property type="term" value="F:acyl-CoA dehydrogenase activity"/>
    <property type="evidence" value="ECO:0007669"/>
    <property type="project" value="TreeGrafter"/>
</dbReference>
<evidence type="ECO:0000256" key="1">
    <source>
        <dbReference type="ARBA" id="ARBA00001974"/>
    </source>
</evidence>
<dbReference type="eggNOG" id="COG1960">
    <property type="taxonomic scope" value="Bacteria"/>
</dbReference>
<evidence type="ECO:0000256" key="4">
    <source>
        <dbReference type="ARBA" id="ARBA00022827"/>
    </source>
</evidence>
<comment type="caution">
    <text evidence="10">The sequence shown here is derived from an EMBL/GenBank/DDBJ whole genome shotgun (WGS) entry which is preliminary data.</text>
</comment>
<comment type="cofactor">
    <cofactor evidence="1 6">
        <name>FAD</name>
        <dbReference type="ChEBI" id="CHEBI:57692"/>
    </cofactor>
</comment>
<dbReference type="InterPro" id="IPR036250">
    <property type="entry name" value="AcylCo_DH-like_C"/>
</dbReference>
<protein>
    <submittedName>
        <fullName evidence="10">Acyl-CoA dehydrogenase family protein</fullName>
    </submittedName>
</protein>
<dbReference type="Gene3D" id="2.40.110.10">
    <property type="entry name" value="Butyryl-CoA Dehydrogenase, subunit A, domain 2"/>
    <property type="match status" value="1"/>
</dbReference>
<organism evidence="10 11">
    <name type="scientific">Pseudohaliea rubra DSM 19751</name>
    <dbReference type="NCBI Taxonomy" id="1265313"/>
    <lineage>
        <taxon>Bacteria</taxon>
        <taxon>Pseudomonadati</taxon>
        <taxon>Pseudomonadota</taxon>
        <taxon>Gammaproteobacteria</taxon>
        <taxon>Cellvibrionales</taxon>
        <taxon>Halieaceae</taxon>
        <taxon>Pseudohaliea</taxon>
    </lineage>
</organism>
<dbReference type="AlphaFoldDB" id="A0A095VTS7"/>
<evidence type="ECO:0000259" key="8">
    <source>
        <dbReference type="Pfam" id="PF02770"/>
    </source>
</evidence>
<keyword evidence="3 6" id="KW-0285">Flavoprotein</keyword>
<dbReference type="InterPro" id="IPR006091">
    <property type="entry name" value="Acyl-CoA_Oxase/DH_mid-dom"/>
</dbReference>
<evidence type="ECO:0000256" key="5">
    <source>
        <dbReference type="ARBA" id="ARBA00023002"/>
    </source>
</evidence>
<keyword evidence="4 6" id="KW-0274">FAD</keyword>
<name>A0A095VTS7_9GAMM</name>
<keyword evidence="5 6" id="KW-0560">Oxidoreductase</keyword>
<feature type="domain" description="Acyl-CoA dehydrogenase/oxidase C-terminal" evidence="7">
    <location>
        <begin position="228"/>
        <end position="367"/>
    </location>
</feature>
<dbReference type="Pfam" id="PF00441">
    <property type="entry name" value="Acyl-CoA_dh_1"/>
    <property type="match status" value="1"/>
</dbReference>
<evidence type="ECO:0000256" key="6">
    <source>
        <dbReference type="RuleBase" id="RU362125"/>
    </source>
</evidence>
<dbReference type="PANTHER" id="PTHR43884:SF20">
    <property type="entry name" value="ACYL-COA DEHYDROGENASE FADE28"/>
    <property type="match status" value="1"/>
</dbReference>
<dbReference type="Proteomes" id="UP000029640">
    <property type="component" value="Unassembled WGS sequence"/>
</dbReference>
<dbReference type="CDD" id="cd00567">
    <property type="entry name" value="ACAD"/>
    <property type="match status" value="1"/>
</dbReference>
<sequence length="382" mass="41756">MNFDFTDEQVMLRDSVARFIQDDYDFDTRCKVVASEAGMSKANWDTFAELGWLSVPFAEEFGGFGGGPVDLMVMMEEFGKGLVVEPYFATVVLFGGLLSRGGSEAQQGDFIPRIIEGSCLGAFAYLERQSRFEIADVQTRATRQGEDYLLDGEKVVVFNGANADTLIVSARTAGEQTDKHGITLFLVPANAPGVELVDYRLMDGQRVANVVLREVVVGASHVLGAVDEGLPLMQAVISDACVALGAEALGIMDRLNAKTLEYTRTREQFGVAIGSFQALQHRMVDTFMSCEQARSLLYRAVCALEKEDDDPARDIHALKVMIDKAGKHIYGEAIQLHGGMGITDELDIGHYAKRLMMINATFGNGDYHQGLFNALSYGRDAA</sequence>
<dbReference type="Pfam" id="PF02771">
    <property type="entry name" value="Acyl-CoA_dh_N"/>
    <property type="match status" value="1"/>
</dbReference>
<dbReference type="InterPro" id="IPR013786">
    <property type="entry name" value="AcylCoA_DH/ox_N"/>
</dbReference>
<dbReference type="PATRIC" id="fig|1265313.6.peg.647"/>
<dbReference type="SUPFAM" id="SSF47203">
    <property type="entry name" value="Acyl-CoA dehydrogenase C-terminal domain-like"/>
    <property type="match status" value="1"/>
</dbReference>
<dbReference type="InterPro" id="IPR009100">
    <property type="entry name" value="AcylCoA_DH/oxidase_NM_dom_sf"/>
</dbReference>
<evidence type="ECO:0000256" key="3">
    <source>
        <dbReference type="ARBA" id="ARBA00022630"/>
    </source>
</evidence>
<evidence type="ECO:0000259" key="9">
    <source>
        <dbReference type="Pfam" id="PF02771"/>
    </source>
</evidence>
<evidence type="ECO:0000259" key="7">
    <source>
        <dbReference type="Pfam" id="PF00441"/>
    </source>
</evidence>
<dbReference type="InterPro" id="IPR046373">
    <property type="entry name" value="Acyl-CoA_Oxase/DH_mid-dom_sf"/>
</dbReference>
<dbReference type="Pfam" id="PF02770">
    <property type="entry name" value="Acyl-CoA_dh_M"/>
    <property type="match status" value="1"/>
</dbReference>
<evidence type="ECO:0000313" key="10">
    <source>
        <dbReference type="EMBL" id="KGE04775.1"/>
    </source>
</evidence>
<dbReference type="InterPro" id="IPR009075">
    <property type="entry name" value="AcylCo_DH/oxidase_C"/>
</dbReference>
<dbReference type="HOGENOM" id="CLU_018204_5_2_6"/>
<feature type="domain" description="Acyl-CoA dehydrogenase/oxidase N-terminal" evidence="9">
    <location>
        <begin position="6"/>
        <end position="117"/>
    </location>
</feature>
<evidence type="ECO:0000313" key="11">
    <source>
        <dbReference type="Proteomes" id="UP000029640"/>
    </source>
</evidence>
<keyword evidence="11" id="KW-1185">Reference proteome</keyword>
<dbReference type="STRING" id="1265313.HRUBRA_00653"/>
<dbReference type="Gene3D" id="1.20.140.10">
    <property type="entry name" value="Butyryl-CoA Dehydrogenase, subunit A, domain 3"/>
    <property type="match status" value="1"/>
</dbReference>
<dbReference type="PANTHER" id="PTHR43884">
    <property type="entry name" value="ACYL-COA DEHYDROGENASE"/>
    <property type="match status" value="1"/>
</dbReference>
<proteinExistence type="inferred from homology"/>
<dbReference type="GO" id="GO:0050660">
    <property type="term" value="F:flavin adenine dinucleotide binding"/>
    <property type="evidence" value="ECO:0007669"/>
    <property type="project" value="InterPro"/>
</dbReference>
<dbReference type="OrthoDB" id="7053515at2"/>
<dbReference type="RefSeq" id="WP_035515469.1">
    <property type="nucleotide sequence ID" value="NZ_KN234755.1"/>
</dbReference>
<accession>A0A095VTS7</accession>
<dbReference type="SUPFAM" id="SSF56645">
    <property type="entry name" value="Acyl-CoA dehydrogenase NM domain-like"/>
    <property type="match status" value="1"/>
</dbReference>
<dbReference type="Gene3D" id="1.10.540.10">
    <property type="entry name" value="Acyl-CoA dehydrogenase/oxidase, N-terminal domain"/>
    <property type="match status" value="1"/>
</dbReference>
<reference evidence="10 11" key="1">
    <citation type="journal article" date="2014" name="Genome Announc.">
        <title>Genome Sequence of Gammaproteobacterial Pseudohaliea rubra Type Strain DSM 19751, Isolated from Coastal Seawater of the Mediterranean Sea.</title>
        <authorList>
            <person name="Spring S."/>
            <person name="Fiebig A."/>
            <person name="Riedel T."/>
            <person name="Goker M."/>
            <person name="Klenk H.P."/>
        </authorList>
    </citation>
    <scope>NUCLEOTIDE SEQUENCE [LARGE SCALE GENOMIC DNA]</scope>
    <source>
        <strain evidence="10 11">DSM 19751</strain>
    </source>
</reference>
<comment type="similarity">
    <text evidence="2 6">Belongs to the acyl-CoA dehydrogenase family.</text>
</comment>
<evidence type="ECO:0000256" key="2">
    <source>
        <dbReference type="ARBA" id="ARBA00009347"/>
    </source>
</evidence>
<gene>
    <name evidence="10" type="ORF">HRUBRA_00653</name>
</gene>
<dbReference type="InterPro" id="IPR037069">
    <property type="entry name" value="AcylCoA_DH/ox_N_sf"/>
</dbReference>
<feature type="domain" description="Acyl-CoA oxidase/dehydrogenase middle" evidence="8">
    <location>
        <begin position="122"/>
        <end position="206"/>
    </location>
</feature>
<dbReference type="EMBL" id="AUVB01000018">
    <property type="protein sequence ID" value="KGE04775.1"/>
    <property type="molecule type" value="Genomic_DNA"/>
</dbReference>